<dbReference type="Proteomes" id="UP000189703">
    <property type="component" value="Unplaced"/>
</dbReference>
<dbReference type="InterPro" id="IPR029472">
    <property type="entry name" value="Copia-like_N"/>
</dbReference>
<gene>
    <name evidence="3" type="primary">LOC109113943</name>
</gene>
<proteinExistence type="predicted"/>
<dbReference type="RefSeq" id="XP_019051438.1">
    <property type="nucleotide sequence ID" value="XM_019195893.1"/>
</dbReference>
<keyword evidence="2" id="KW-1185">Reference proteome</keyword>
<dbReference type="OMA" id="QWKKCNA"/>
<dbReference type="KEGG" id="nnu:109113943"/>
<evidence type="ECO:0000313" key="3">
    <source>
        <dbReference type="RefSeq" id="XP_019051438.1"/>
    </source>
</evidence>
<dbReference type="Pfam" id="PF14244">
    <property type="entry name" value="Retrotran_gag_3"/>
    <property type="match status" value="1"/>
</dbReference>
<reference evidence="3" key="1">
    <citation type="submission" date="2025-08" db="UniProtKB">
        <authorList>
            <consortium name="RefSeq"/>
        </authorList>
    </citation>
    <scope>IDENTIFICATION</scope>
</reference>
<dbReference type="PANTHER" id="PTHR37610:SF97">
    <property type="entry name" value="RETROTRANSPOSON GAG DOMAIN-CONTAINING PROTEIN"/>
    <property type="match status" value="1"/>
</dbReference>
<sequence>MEIEHNSPYFLSSSDRPGMMLVSCPLTGDNYPMWQRAIINALKAKNKLVFVDGSLPKPVAGAAEFSTWTKCNAMVIVWIFNSLAKEVYNSVAFVNTATEIWKEFQDRFSQGNIPRIYELKRNLALLRQDDLTVSAYFTKLKTL</sequence>
<dbReference type="AlphaFoldDB" id="A0A1U8PY29"/>
<dbReference type="PANTHER" id="PTHR37610">
    <property type="entry name" value="CCHC-TYPE DOMAIN-CONTAINING PROTEIN"/>
    <property type="match status" value="1"/>
</dbReference>
<dbReference type="InParanoid" id="A0A1U8PY29"/>
<name>A0A1U8PY29_NELNU</name>
<dbReference type="OrthoDB" id="5544992at2759"/>
<dbReference type="GeneID" id="109113943"/>
<feature type="domain" description="Retrotransposon Copia-like N-terminal" evidence="1">
    <location>
        <begin position="13"/>
        <end position="58"/>
    </location>
</feature>
<evidence type="ECO:0000259" key="1">
    <source>
        <dbReference type="Pfam" id="PF14244"/>
    </source>
</evidence>
<organism evidence="2 3">
    <name type="scientific">Nelumbo nucifera</name>
    <name type="common">Sacred lotus</name>
    <dbReference type="NCBI Taxonomy" id="4432"/>
    <lineage>
        <taxon>Eukaryota</taxon>
        <taxon>Viridiplantae</taxon>
        <taxon>Streptophyta</taxon>
        <taxon>Embryophyta</taxon>
        <taxon>Tracheophyta</taxon>
        <taxon>Spermatophyta</taxon>
        <taxon>Magnoliopsida</taxon>
        <taxon>Proteales</taxon>
        <taxon>Nelumbonaceae</taxon>
        <taxon>Nelumbo</taxon>
    </lineage>
</organism>
<protein>
    <submittedName>
        <fullName evidence="3">Uncharacterized protein LOC109113943</fullName>
    </submittedName>
</protein>
<evidence type="ECO:0000313" key="2">
    <source>
        <dbReference type="Proteomes" id="UP000189703"/>
    </source>
</evidence>
<accession>A0A1U8PY29</accession>